<dbReference type="EMBL" id="JARKIE010000036">
    <property type="protein sequence ID" value="KAJ7696018.1"/>
    <property type="molecule type" value="Genomic_DNA"/>
</dbReference>
<evidence type="ECO:0000256" key="3">
    <source>
        <dbReference type="ARBA" id="ARBA00022833"/>
    </source>
</evidence>
<dbReference type="SUPFAM" id="SSF51316">
    <property type="entry name" value="Mss4-like"/>
    <property type="match status" value="1"/>
</dbReference>
<organism evidence="5 6">
    <name type="scientific">Mycena rosella</name>
    <name type="common">Pink bonnet</name>
    <name type="synonym">Agaricus rosellus</name>
    <dbReference type="NCBI Taxonomy" id="1033263"/>
    <lineage>
        <taxon>Eukaryota</taxon>
        <taxon>Fungi</taxon>
        <taxon>Dikarya</taxon>
        <taxon>Basidiomycota</taxon>
        <taxon>Agaricomycotina</taxon>
        <taxon>Agaricomycetes</taxon>
        <taxon>Agaricomycetidae</taxon>
        <taxon>Agaricales</taxon>
        <taxon>Marasmiineae</taxon>
        <taxon>Mycenaceae</taxon>
        <taxon>Mycena</taxon>
    </lineage>
</organism>
<keyword evidence="2" id="KW-0479">Metal-binding</keyword>
<dbReference type="Proteomes" id="UP001221757">
    <property type="component" value="Unassembled WGS sequence"/>
</dbReference>
<dbReference type="InterPro" id="IPR006913">
    <property type="entry name" value="CENP-V/GFA"/>
</dbReference>
<evidence type="ECO:0000256" key="2">
    <source>
        <dbReference type="ARBA" id="ARBA00022723"/>
    </source>
</evidence>
<evidence type="ECO:0000259" key="4">
    <source>
        <dbReference type="PROSITE" id="PS51891"/>
    </source>
</evidence>
<protein>
    <submittedName>
        <fullName evidence="5">Mss4-like protein</fullName>
    </submittedName>
</protein>
<keyword evidence="6" id="KW-1185">Reference proteome</keyword>
<feature type="domain" description="CENP-V/GFA" evidence="4">
    <location>
        <begin position="23"/>
        <end position="137"/>
    </location>
</feature>
<dbReference type="GO" id="GO:0016846">
    <property type="term" value="F:carbon-sulfur lyase activity"/>
    <property type="evidence" value="ECO:0007669"/>
    <property type="project" value="InterPro"/>
</dbReference>
<proteinExistence type="inferred from homology"/>
<dbReference type="AlphaFoldDB" id="A0AAD7DPB8"/>
<dbReference type="InterPro" id="IPR011057">
    <property type="entry name" value="Mss4-like_sf"/>
</dbReference>
<accession>A0AAD7DPB8</accession>
<dbReference type="PANTHER" id="PTHR28620">
    <property type="entry name" value="CENTROMERE PROTEIN V"/>
    <property type="match status" value="1"/>
</dbReference>
<dbReference type="PANTHER" id="PTHR28620:SF1">
    <property type="entry name" value="CENP-V_GFA DOMAIN-CONTAINING PROTEIN"/>
    <property type="match status" value="1"/>
</dbReference>
<dbReference type="Pfam" id="PF04828">
    <property type="entry name" value="GFA"/>
    <property type="match status" value="1"/>
</dbReference>
<sequence>MATPSEVPSLPVPWPENAEIKVYTGGCHCKAIRYEFSHPDIYSMPVVNCNCTICENRGYLNVFTYAKDFRFTKGSADDMTTYAFGDCKIIHRFCPTCGTSIGPTFPAKAFVVVNTRTIDDIDIQKLQLKPVDGKSWPSGPGTKVGEAK</sequence>
<name>A0AAD7DPB8_MYCRO</name>
<evidence type="ECO:0000313" key="5">
    <source>
        <dbReference type="EMBL" id="KAJ7696018.1"/>
    </source>
</evidence>
<gene>
    <name evidence="5" type="ORF">B0H17DRAFT_1054595</name>
</gene>
<evidence type="ECO:0000313" key="6">
    <source>
        <dbReference type="Proteomes" id="UP001221757"/>
    </source>
</evidence>
<dbReference type="PROSITE" id="PS51891">
    <property type="entry name" value="CENP_V_GFA"/>
    <property type="match status" value="1"/>
</dbReference>
<evidence type="ECO:0000256" key="1">
    <source>
        <dbReference type="ARBA" id="ARBA00005495"/>
    </source>
</evidence>
<comment type="caution">
    <text evidence="5">The sequence shown here is derived from an EMBL/GenBank/DDBJ whole genome shotgun (WGS) entry which is preliminary data.</text>
</comment>
<keyword evidence="3" id="KW-0862">Zinc</keyword>
<dbReference type="Gene3D" id="2.170.150.70">
    <property type="match status" value="1"/>
</dbReference>
<dbReference type="InterPro" id="IPR052355">
    <property type="entry name" value="CENP-V-like"/>
</dbReference>
<reference evidence="5" key="1">
    <citation type="submission" date="2023-03" db="EMBL/GenBank/DDBJ databases">
        <title>Massive genome expansion in bonnet fungi (Mycena s.s.) driven by repeated elements and novel gene families across ecological guilds.</title>
        <authorList>
            <consortium name="Lawrence Berkeley National Laboratory"/>
            <person name="Harder C.B."/>
            <person name="Miyauchi S."/>
            <person name="Viragh M."/>
            <person name="Kuo A."/>
            <person name="Thoen E."/>
            <person name="Andreopoulos B."/>
            <person name="Lu D."/>
            <person name="Skrede I."/>
            <person name="Drula E."/>
            <person name="Henrissat B."/>
            <person name="Morin E."/>
            <person name="Kohler A."/>
            <person name="Barry K."/>
            <person name="LaButti K."/>
            <person name="Morin E."/>
            <person name="Salamov A."/>
            <person name="Lipzen A."/>
            <person name="Mereny Z."/>
            <person name="Hegedus B."/>
            <person name="Baldrian P."/>
            <person name="Stursova M."/>
            <person name="Weitz H."/>
            <person name="Taylor A."/>
            <person name="Grigoriev I.V."/>
            <person name="Nagy L.G."/>
            <person name="Martin F."/>
            <person name="Kauserud H."/>
        </authorList>
    </citation>
    <scope>NUCLEOTIDE SEQUENCE</scope>
    <source>
        <strain evidence="5">CBHHK067</strain>
    </source>
</reference>
<dbReference type="GO" id="GO:0046872">
    <property type="term" value="F:metal ion binding"/>
    <property type="evidence" value="ECO:0007669"/>
    <property type="project" value="UniProtKB-KW"/>
</dbReference>
<comment type="similarity">
    <text evidence="1">Belongs to the Gfa family.</text>
</comment>